<evidence type="ECO:0000256" key="1">
    <source>
        <dbReference type="SAM" id="MobiDB-lite"/>
    </source>
</evidence>
<evidence type="ECO:0000313" key="3">
    <source>
        <dbReference type="EMBL" id="MFC6953873.1"/>
    </source>
</evidence>
<keyword evidence="4" id="KW-1185">Reference proteome</keyword>
<dbReference type="RefSeq" id="WP_336350823.1">
    <property type="nucleotide sequence ID" value="NZ_JAZAQL010000002.1"/>
</dbReference>
<reference evidence="3 4" key="1">
    <citation type="journal article" date="2019" name="Int. J. Syst. Evol. Microbiol.">
        <title>The Global Catalogue of Microorganisms (GCM) 10K type strain sequencing project: providing services to taxonomists for standard genome sequencing and annotation.</title>
        <authorList>
            <consortium name="The Broad Institute Genomics Platform"/>
            <consortium name="The Broad Institute Genome Sequencing Center for Infectious Disease"/>
            <person name="Wu L."/>
            <person name="Ma J."/>
        </authorList>
    </citation>
    <scope>NUCLEOTIDE SEQUENCE [LARGE SCALE GENOMIC DNA]</scope>
    <source>
        <strain evidence="3 4">GX26</strain>
    </source>
</reference>
<feature type="region of interest" description="Disordered" evidence="1">
    <location>
        <begin position="73"/>
        <end position="108"/>
    </location>
</feature>
<comment type="caution">
    <text evidence="3">The sequence shown here is derived from an EMBL/GenBank/DDBJ whole genome shotgun (WGS) entry which is preliminary data.</text>
</comment>
<keyword evidence="2" id="KW-0812">Transmembrane</keyword>
<evidence type="ECO:0000256" key="2">
    <source>
        <dbReference type="SAM" id="Phobius"/>
    </source>
</evidence>
<protein>
    <submittedName>
        <fullName evidence="3">Uncharacterized protein</fullName>
    </submittedName>
</protein>
<sequence>MERTDTDQRTKVSWTTLTTAAVSRYDVALGVIPVFLALPALAAVVSGVPLEPLVGVGAVACTLVVADVCFLHPPAGTGVAGRRDDATGRRDDATGRPDEATRSRRRTG</sequence>
<accession>A0ABD5VG94</accession>
<evidence type="ECO:0000313" key="4">
    <source>
        <dbReference type="Proteomes" id="UP001596395"/>
    </source>
</evidence>
<keyword evidence="2" id="KW-0472">Membrane</keyword>
<dbReference type="EMBL" id="JBHSXN010000002">
    <property type="protein sequence ID" value="MFC6953873.1"/>
    <property type="molecule type" value="Genomic_DNA"/>
</dbReference>
<dbReference type="Pfam" id="PF26047">
    <property type="entry name" value="DUF8015"/>
    <property type="match status" value="1"/>
</dbReference>
<dbReference type="AlphaFoldDB" id="A0ABD5VG94"/>
<name>A0ABD5VG94_9EURY</name>
<dbReference type="Proteomes" id="UP001596395">
    <property type="component" value="Unassembled WGS sequence"/>
</dbReference>
<dbReference type="InterPro" id="IPR058328">
    <property type="entry name" value="DUF8015"/>
</dbReference>
<gene>
    <name evidence="3" type="ORF">ACFQGB_13455</name>
</gene>
<proteinExistence type="predicted"/>
<keyword evidence="2" id="KW-1133">Transmembrane helix</keyword>
<feature type="transmembrane region" description="Helical" evidence="2">
    <location>
        <begin position="54"/>
        <end position="73"/>
    </location>
</feature>
<feature type="compositionally biased region" description="Basic and acidic residues" evidence="1">
    <location>
        <begin position="81"/>
        <end position="102"/>
    </location>
</feature>
<feature type="transmembrane region" description="Helical" evidence="2">
    <location>
        <begin position="27"/>
        <end position="48"/>
    </location>
</feature>
<organism evidence="3 4">
    <name type="scientific">Halorubellus litoreus</name>
    <dbReference type="NCBI Taxonomy" id="755308"/>
    <lineage>
        <taxon>Archaea</taxon>
        <taxon>Methanobacteriati</taxon>
        <taxon>Methanobacteriota</taxon>
        <taxon>Stenosarchaea group</taxon>
        <taxon>Halobacteria</taxon>
        <taxon>Halobacteriales</taxon>
        <taxon>Halorubellaceae</taxon>
        <taxon>Halorubellus</taxon>
    </lineage>
</organism>